<feature type="chain" id="PRO_5043488426" description="Thiamine-binding periplasmic protein" evidence="7">
    <location>
        <begin position="21"/>
        <end position="330"/>
    </location>
</feature>
<evidence type="ECO:0000313" key="9">
    <source>
        <dbReference type="Proteomes" id="UP001253193"/>
    </source>
</evidence>
<dbReference type="SUPFAM" id="SSF53850">
    <property type="entry name" value="Periplasmic binding protein-like II"/>
    <property type="match status" value="1"/>
</dbReference>
<dbReference type="InterPro" id="IPR005948">
    <property type="entry name" value="ThiB-like"/>
</dbReference>
<feature type="signal peptide" evidence="7">
    <location>
        <begin position="1"/>
        <end position="20"/>
    </location>
</feature>
<evidence type="ECO:0000256" key="4">
    <source>
        <dbReference type="ARBA" id="ARBA00022448"/>
    </source>
</evidence>
<dbReference type="InterPro" id="IPR006059">
    <property type="entry name" value="SBP"/>
</dbReference>
<dbReference type="EMBL" id="JAUHGG010000006">
    <property type="protein sequence ID" value="MDS1822676.1"/>
    <property type="molecule type" value="Genomic_DNA"/>
</dbReference>
<comment type="caution">
    <text evidence="8">The sequence shown here is derived from an EMBL/GenBank/DDBJ whole genome shotgun (WGS) entry which is preliminary data.</text>
</comment>
<sequence>MKTTLNLIALAAITSTSAFAAENTLTIYTYDSFAADWGPGPKIEQAFEAKCGCDVNFVALDDGVSILNRLRLEGGNSKADIVLGLDNNLMAEAKKTSLLTEHNVDTANTVLPNGWSDTTFVPYDYGYFAFVYNKEKLANPPKSMKELVETRDDLKVIYQDPRTSTPGQGLMLWMKSIYGDDVTQAWQKLASKTVTVTKGWSEAYSMFLNGESDLVLSYTTSPAYHLIAENDSKFATANFAEGHYMQVEVAAKVKGSKNSELADQFMNFILSDEFQSAMPTGNWMYPVTDVELPKGFETLSVPSKSLSFSADEVAKMRKSWIREWQSALTF</sequence>
<dbReference type="PANTHER" id="PTHR30006">
    <property type="entry name" value="THIAMINE-BINDING PERIPLASMIC PROTEIN-RELATED"/>
    <property type="match status" value="1"/>
</dbReference>
<evidence type="ECO:0000256" key="2">
    <source>
        <dbReference type="ARBA" id="ARBA00008520"/>
    </source>
</evidence>
<dbReference type="PANTHER" id="PTHR30006:SF3">
    <property type="entry name" value="THIAMINE-BINDING PERIPLASMIC PROTEIN"/>
    <property type="match status" value="1"/>
</dbReference>
<protein>
    <recommendedName>
        <fullName evidence="3">Thiamine-binding periplasmic protein</fullName>
    </recommendedName>
</protein>
<evidence type="ECO:0000256" key="3">
    <source>
        <dbReference type="ARBA" id="ARBA00019815"/>
    </source>
</evidence>
<dbReference type="GO" id="GO:0030976">
    <property type="term" value="F:thiamine pyrophosphate binding"/>
    <property type="evidence" value="ECO:0007669"/>
    <property type="project" value="TreeGrafter"/>
</dbReference>
<dbReference type="CDD" id="cd13545">
    <property type="entry name" value="PBP2_TbpA"/>
    <property type="match status" value="1"/>
</dbReference>
<dbReference type="GO" id="GO:0030288">
    <property type="term" value="C:outer membrane-bounded periplasmic space"/>
    <property type="evidence" value="ECO:0007669"/>
    <property type="project" value="InterPro"/>
</dbReference>
<proteinExistence type="inferred from homology"/>
<gene>
    <name evidence="8" type="primary">thiB</name>
    <name evidence="8" type="ORF">QX249_18730</name>
</gene>
<name>A0AAW8Q367_VIBPH</name>
<keyword evidence="6" id="KW-0574">Periplasm</keyword>
<dbReference type="NCBIfam" id="TIGR01276">
    <property type="entry name" value="thiB"/>
    <property type="match status" value="1"/>
</dbReference>
<dbReference type="AlphaFoldDB" id="A0AAW8Q367"/>
<evidence type="ECO:0000313" key="8">
    <source>
        <dbReference type="EMBL" id="MDS1822676.1"/>
    </source>
</evidence>
<dbReference type="Proteomes" id="UP001253193">
    <property type="component" value="Unassembled WGS sequence"/>
</dbReference>
<dbReference type="InterPro" id="IPR005967">
    <property type="entry name" value="ThiB"/>
</dbReference>
<keyword evidence="5 7" id="KW-0732">Signal</keyword>
<dbReference type="GO" id="GO:0015888">
    <property type="term" value="P:thiamine transport"/>
    <property type="evidence" value="ECO:0007669"/>
    <property type="project" value="InterPro"/>
</dbReference>
<dbReference type="RefSeq" id="WP_069493781.1">
    <property type="nucleotide sequence ID" value="NZ_CP034285.1"/>
</dbReference>
<dbReference type="GO" id="GO:0030975">
    <property type="term" value="F:thiamine binding"/>
    <property type="evidence" value="ECO:0007669"/>
    <property type="project" value="InterPro"/>
</dbReference>
<evidence type="ECO:0000256" key="6">
    <source>
        <dbReference type="ARBA" id="ARBA00022764"/>
    </source>
</evidence>
<dbReference type="Pfam" id="PF01547">
    <property type="entry name" value="SBP_bac_1"/>
    <property type="match status" value="1"/>
</dbReference>
<reference evidence="8" key="1">
    <citation type="submission" date="2023-06" db="EMBL/GenBank/DDBJ databases">
        <title>Genomic Diversity of Vibrio spp. and Metagenomic Analysis of Pathogens in Florida Gulf Coastal Waters Following Hurricane Ian.</title>
        <authorList>
            <person name="Brumfield K.D."/>
        </authorList>
    </citation>
    <scope>NUCLEOTIDE SEQUENCE</scope>
    <source>
        <strain evidence="8">WBS2B-138</strain>
    </source>
</reference>
<organism evidence="8 9">
    <name type="scientific">Vibrio parahaemolyticus</name>
    <dbReference type="NCBI Taxonomy" id="670"/>
    <lineage>
        <taxon>Bacteria</taxon>
        <taxon>Pseudomonadati</taxon>
        <taxon>Pseudomonadota</taxon>
        <taxon>Gammaproteobacteria</taxon>
        <taxon>Vibrionales</taxon>
        <taxon>Vibrionaceae</taxon>
        <taxon>Vibrio</taxon>
    </lineage>
</organism>
<comment type="similarity">
    <text evidence="2">Belongs to the bacterial solute-binding protein 1 family.</text>
</comment>
<accession>A0AAW8Q367</accession>
<evidence type="ECO:0000256" key="7">
    <source>
        <dbReference type="SAM" id="SignalP"/>
    </source>
</evidence>
<comment type="subcellular location">
    <subcellularLocation>
        <location evidence="1">Periplasm</location>
    </subcellularLocation>
</comment>
<dbReference type="NCBIfam" id="TIGR01254">
    <property type="entry name" value="sfuA"/>
    <property type="match status" value="1"/>
</dbReference>
<dbReference type="Gene3D" id="3.40.190.10">
    <property type="entry name" value="Periplasmic binding protein-like II"/>
    <property type="match status" value="2"/>
</dbReference>
<evidence type="ECO:0000256" key="1">
    <source>
        <dbReference type="ARBA" id="ARBA00004418"/>
    </source>
</evidence>
<keyword evidence="4" id="KW-0813">Transport</keyword>
<evidence type="ECO:0000256" key="5">
    <source>
        <dbReference type="ARBA" id="ARBA00022729"/>
    </source>
</evidence>